<dbReference type="InterPro" id="IPR037381">
    <property type="entry name" value="RFWD3"/>
</dbReference>
<dbReference type="SUPFAM" id="SSF50978">
    <property type="entry name" value="WD40 repeat-like"/>
    <property type="match status" value="1"/>
</dbReference>
<keyword evidence="7" id="KW-0853">WD repeat</keyword>
<dbReference type="GO" id="GO:0005737">
    <property type="term" value="C:cytoplasm"/>
    <property type="evidence" value="ECO:0007669"/>
    <property type="project" value="UniProtKB-SubCell"/>
</dbReference>
<evidence type="ECO:0000256" key="7">
    <source>
        <dbReference type="ARBA" id="ARBA00022574"/>
    </source>
</evidence>
<keyword evidence="8" id="KW-0808">Transferase</keyword>
<evidence type="ECO:0000256" key="12">
    <source>
        <dbReference type="ARBA" id="ARBA00022786"/>
    </source>
</evidence>
<feature type="coiled-coil region" evidence="17">
    <location>
        <begin position="249"/>
        <end position="283"/>
    </location>
</feature>
<protein>
    <recommendedName>
        <fullName evidence="5">RING-type E3 ubiquitin transferase</fullName>
        <ecNumber evidence="5">2.3.2.27</ecNumber>
    </recommendedName>
</protein>
<dbReference type="GO" id="GO:0016567">
    <property type="term" value="P:protein ubiquitination"/>
    <property type="evidence" value="ECO:0007669"/>
    <property type="project" value="InterPro"/>
</dbReference>
<keyword evidence="14" id="KW-0234">DNA repair</keyword>
<feature type="compositionally biased region" description="Polar residues" evidence="18">
    <location>
        <begin position="100"/>
        <end position="112"/>
    </location>
</feature>
<dbReference type="STRING" id="7102.A0A2A4JTE8"/>
<evidence type="ECO:0000256" key="8">
    <source>
        <dbReference type="ARBA" id="ARBA00022679"/>
    </source>
</evidence>
<evidence type="ECO:0000256" key="9">
    <source>
        <dbReference type="ARBA" id="ARBA00022737"/>
    </source>
</evidence>
<dbReference type="AlphaFoldDB" id="A0A2A4JTE8"/>
<evidence type="ECO:0000259" key="19">
    <source>
        <dbReference type="PROSITE" id="PS50089"/>
    </source>
</evidence>
<organism evidence="20">
    <name type="scientific">Heliothis virescens</name>
    <name type="common">Tobacco budworm moth</name>
    <dbReference type="NCBI Taxonomy" id="7102"/>
    <lineage>
        <taxon>Eukaryota</taxon>
        <taxon>Metazoa</taxon>
        <taxon>Ecdysozoa</taxon>
        <taxon>Arthropoda</taxon>
        <taxon>Hexapoda</taxon>
        <taxon>Insecta</taxon>
        <taxon>Pterygota</taxon>
        <taxon>Neoptera</taxon>
        <taxon>Endopterygota</taxon>
        <taxon>Lepidoptera</taxon>
        <taxon>Glossata</taxon>
        <taxon>Ditrysia</taxon>
        <taxon>Noctuoidea</taxon>
        <taxon>Noctuidae</taxon>
        <taxon>Heliothinae</taxon>
        <taxon>Heliothis</taxon>
    </lineage>
</organism>
<dbReference type="SUPFAM" id="SSF57850">
    <property type="entry name" value="RING/U-box"/>
    <property type="match status" value="1"/>
</dbReference>
<dbReference type="SMART" id="SM00184">
    <property type="entry name" value="RING"/>
    <property type="match status" value="1"/>
</dbReference>
<dbReference type="SMART" id="SM00320">
    <property type="entry name" value="WD40"/>
    <property type="match status" value="2"/>
</dbReference>
<dbReference type="InterPro" id="IPR015943">
    <property type="entry name" value="WD40/YVTN_repeat-like_dom_sf"/>
</dbReference>
<name>A0A2A4JTE8_HELVI</name>
<dbReference type="Pfam" id="PF23419">
    <property type="entry name" value="WD40_RFWD3"/>
    <property type="match status" value="1"/>
</dbReference>
<dbReference type="GO" id="GO:0036297">
    <property type="term" value="P:interstrand cross-link repair"/>
    <property type="evidence" value="ECO:0007669"/>
    <property type="project" value="InterPro"/>
</dbReference>
<evidence type="ECO:0000256" key="5">
    <source>
        <dbReference type="ARBA" id="ARBA00012483"/>
    </source>
</evidence>
<dbReference type="EC" id="2.3.2.27" evidence="5"/>
<keyword evidence="11 16" id="KW-0479">Metal-binding</keyword>
<dbReference type="PANTHER" id="PTHR16047:SF7">
    <property type="entry name" value="E3 UBIQUITIN-PROTEIN LIGASE RFWD3"/>
    <property type="match status" value="1"/>
</dbReference>
<evidence type="ECO:0000256" key="4">
    <source>
        <dbReference type="ARBA" id="ARBA00004906"/>
    </source>
</evidence>
<keyword evidence="12" id="KW-0833">Ubl conjugation pathway</keyword>
<feature type="domain" description="RING-type" evidence="19">
    <location>
        <begin position="185"/>
        <end position="232"/>
    </location>
</feature>
<comment type="subcellular location">
    <subcellularLocation>
        <location evidence="3">Cytoplasm</location>
    </subcellularLocation>
    <subcellularLocation>
        <location evidence="2">Nucleus</location>
        <location evidence="2">PML body</location>
    </subcellularLocation>
</comment>
<evidence type="ECO:0000256" key="18">
    <source>
        <dbReference type="SAM" id="MobiDB-lite"/>
    </source>
</evidence>
<dbReference type="EMBL" id="NWSH01000694">
    <property type="protein sequence ID" value="PCG74743.1"/>
    <property type="molecule type" value="Genomic_DNA"/>
</dbReference>
<keyword evidence="10" id="KW-0227">DNA damage</keyword>
<dbReference type="Gene3D" id="3.30.40.10">
    <property type="entry name" value="Zinc/RING finger domain, C3HC4 (zinc finger)"/>
    <property type="match status" value="1"/>
</dbReference>
<comment type="pathway">
    <text evidence="4">Protein modification; protein ubiquitination.</text>
</comment>
<evidence type="ECO:0000256" key="6">
    <source>
        <dbReference type="ARBA" id="ARBA00022490"/>
    </source>
</evidence>
<feature type="compositionally biased region" description="Polar residues" evidence="18">
    <location>
        <begin position="1"/>
        <end position="13"/>
    </location>
</feature>
<keyword evidence="17" id="KW-0175">Coiled coil</keyword>
<keyword evidence="9" id="KW-0677">Repeat</keyword>
<accession>A0A2A4JTE8</accession>
<evidence type="ECO:0000256" key="16">
    <source>
        <dbReference type="PROSITE-ProRule" id="PRU00175"/>
    </source>
</evidence>
<gene>
    <name evidence="20" type="ORF">B5V51_12812</name>
</gene>
<dbReference type="InterPro" id="IPR056527">
    <property type="entry name" value="WD40_RFWD3"/>
</dbReference>
<evidence type="ECO:0000313" key="20">
    <source>
        <dbReference type="EMBL" id="PCG74743.1"/>
    </source>
</evidence>
<dbReference type="Gene3D" id="2.130.10.10">
    <property type="entry name" value="YVTN repeat-like/Quinoprotein amine dehydrogenase"/>
    <property type="match status" value="1"/>
</dbReference>
<dbReference type="CDD" id="cd16450">
    <property type="entry name" value="mRING-C3HGC3_RFWD3"/>
    <property type="match status" value="1"/>
</dbReference>
<feature type="compositionally biased region" description="Acidic residues" evidence="18">
    <location>
        <begin position="79"/>
        <end position="97"/>
    </location>
</feature>
<keyword evidence="11 16" id="KW-0863">Zinc-finger</keyword>
<evidence type="ECO:0000256" key="10">
    <source>
        <dbReference type="ARBA" id="ARBA00022763"/>
    </source>
</evidence>
<keyword evidence="6" id="KW-0963">Cytoplasm</keyword>
<evidence type="ECO:0000256" key="17">
    <source>
        <dbReference type="SAM" id="Coils"/>
    </source>
</evidence>
<dbReference type="GO" id="GO:0016605">
    <property type="term" value="C:PML body"/>
    <property type="evidence" value="ECO:0007669"/>
    <property type="project" value="UniProtKB-SubCell"/>
</dbReference>
<feature type="region of interest" description="Disordered" evidence="18">
    <location>
        <begin position="1"/>
        <end position="41"/>
    </location>
</feature>
<sequence>MSSASNSPEQLSPSILVPESPEAAVFDVPEPAPNPEPVGEPLRHIVGSEQVYLELDYTLENIRQLTGHVGTRLHTFSSGDEEEEEEVSESDNVDSDANDQNVPNDPTVNNPGHNDPNGPVAPHPRVDALHSESTASTISEDSIPSLPDPNMRDSSNHEEAPPAKLRKVNSPPKKLDPDEETGETCPICLESWGNSGEHRLVALKCGHLFGSGCVERWLKAQLAKDRSCPTCKTKAAIKDIRFIYARKLIAVDTSQITNLQKRLENAQADNHRVEMELAKTKIAHRVTSAQLEELRKTVTLQTLNGQQSNLKWRFALEKNLEICKDGGCRVLTYNCRTYELYVSQKSTNTIFPGYGIRKVSCVDYKLGQFVHLHPKPIRDITYSQPRDLLLSVGLDSTARIVDRGIPSVTVQAGFPLWSCAWDSIRTNEFYVGGVGGTIHQYDFRNPSTCLQTLSGVGSSVDMSPVVSICSTQYGLMSCQLNSCWLWEAKNGKWEPRMLPVEGSFMSLNYDADSHRAVVAVRPSVNGTERSKLVCCKLTPSSEEMLIDVEDTFSSSATCSLMSRATFAKAPGASWVAAHSESDSTLYLHGLDGVRTMSLPAAEPAIDVASVQLNGNSLLAALSESRLRIYRAVPTT</sequence>
<keyword evidence="13" id="KW-0862">Zinc</keyword>
<evidence type="ECO:0000256" key="11">
    <source>
        <dbReference type="ARBA" id="ARBA00022771"/>
    </source>
</evidence>
<dbReference type="Pfam" id="PF13639">
    <property type="entry name" value="zf-RING_2"/>
    <property type="match status" value="1"/>
</dbReference>
<evidence type="ECO:0000256" key="1">
    <source>
        <dbReference type="ARBA" id="ARBA00000900"/>
    </source>
</evidence>
<dbReference type="PANTHER" id="PTHR16047">
    <property type="entry name" value="RFWD3 PROTEIN"/>
    <property type="match status" value="1"/>
</dbReference>
<dbReference type="InterPro" id="IPR013083">
    <property type="entry name" value="Znf_RING/FYVE/PHD"/>
</dbReference>
<proteinExistence type="predicted"/>
<feature type="compositionally biased region" description="Polar residues" evidence="18">
    <location>
        <begin position="131"/>
        <end position="142"/>
    </location>
</feature>
<feature type="region of interest" description="Disordered" evidence="18">
    <location>
        <begin position="73"/>
        <end position="183"/>
    </location>
</feature>
<dbReference type="GO" id="GO:0008270">
    <property type="term" value="F:zinc ion binding"/>
    <property type="evidence" value="ECO:0007669"/>
    <property type="project" value="UniProtKB-KW"/>
</dbReference>
<evidence type="ECO:0000256" key="15">
    <source>
        <dbReference type="ARBA" id="ARBA00023242"/>
    </source>
</evidence>
<evidence type="ECO:0000256" key="13">
    <source>
        <dbReference type="ARBA" id="ARBA00022833"/>
    </source>
</evidence>
<evidence type="ECO:0000256" key="3">
    <source>
        <dbReference type="ARBA" id="ARBA00004496"/>
    </source>
</evidence>
<dbReference type="GO" id="GO:0061630">
    <property type="term" value="F:ubiquitin protein ligase activity"/>
    <property type="evidence" value="ECO:0007669"/>
    <property type="project" value="UniProtKB-EC"/>
</dbReference>
<dbReference type="InterPro" id="IPR036322">
    <property type="entry name" value="WD40_repeat_dom_sf"/>
</dbReference>
<comment type="catalytic activity">
    <reaction evidence="1">
        <text>S-ubiquitinyl-[E2 ubiquitin-conjugating enzyme]-L-cysteine + [acceptor protein]-L-lysine = [E2 ubiquitin-conjugating enzyme]-L-cysteine + N(6)-ubiquitinyl-[acceptor protein]-L-lysine.</text>
        <dbReference type="EC" id="2.3.2.27"/>
    </reaction>
</comment>
<reference evidence="20" key="1">
    <citation type="submission" date="2017-09" db="EMBL/GenBank/DDBJ databases">
        <title>Contemporary evolution of a Lepidopteran species, Heliothis virescens, in response to modern agricultural practices.</title>
        <authorList>
            <person name="Fritz M.L."/>
            <person name="Deyonke A.M."/>
            <person name="Papanicolaou A."/>
            <person name="Micinski S."/>
            <person name="Westbrook J."/>
            <person name="Gould F."/>
        </authorList>
    </citation>
    <scope>NUCLEOTIDE SEQUENCE [LARGE SCALE GENOMIC DNA]</scope>
    <source>
        <strain evidence="20">HvINT-</strain>
        <tissue evidence="20">Whole body</tissue>
    </source>
</reference>
<keyword evidence="15" id="KW-0539">Nucleus</keyword>
<evidence type="ECO:0000256" key="14">
    <source>
        <dbReference type="ARBA" id="ARBA00023204"/>
    </source>
</evidence>
<dbReference type="InterPro" id="IPR001680">
    <property type="entry name" value="WD40_rpt"/>
</dbReference>
<dbReference type="InterPro" id="IPR001841">
    <property type="entry name" value="Znf_RING"/>
</dbReference>
<dbReference type="PROSITE" id="PS50089">
    <property type="entry name" value="ZF_RING_2"/>
    <property type="match status" value="1"/>
</dbReference>
<feature type="compositionally biased region" description="Basic and acidic residues" evidence="18">
    <location>
        <begin position="150"/>
        <end position="161"/>
    </location>
</feature>
<evidence type="ECO:0000256" key="2">
    <source>
        <dbReference type="ARBA" id="ARBA00004322"/>
    </source>
</evidence>
<comment type="caution">
    <text evidence="20">The sequence shown here is derived from an EMBL/GenBank/DDBJ whole genome shotgun (WGS) entry which is preliminary data.</text>
</comment>